<feature type="transmembrane region" description="Helical" evidence="5">
    <location>
        <begin position="192"/>
        <end position="213"/>
    </location>
</feature>
<dbReference type="Gene3D" id="1.20.1560.10">
    <property type="entry name" value="ABC transporter type 1, transmembrane domain"/>
    <property type="match status" value="1"/>
</dbReference>
<dbReference type="InterPro" id="IPR039421">
    <property type="entry name" value="Type_1_exporter"/>
</dbReference>
<dbReference type="Proteomes" id="UP000259211">
    <property type="component" value="Unassembled WGS sequence"/>
</dbReference>
<dbReference type="Pfam" id="PF00005">
    <property type="entry name" value="ABC_tran"/>
    <property type="match status" value="1"/>
</dbReference>
<gene>
    <name evidence="8" type="ORF">CHT91_00670</name>
</gene>
<feature type="domain" description="ABC transmembrane type-1" evidence="7">
    <location>
        <begin position="58"/>
        <end position="336"/>
    </location>
</feature>
<name>A0A3E2DNA6_9ACTN</name>
<keyword evidence="2 5" id="KW-0812">Transmembrane</keyword>
<feature type="domain" description="ABC transporter" evidence="6">
    <location>
        <begin position="324"/>
        <end position="590"/>
    </location>
</feature>
<accession>A0A3E2DNA6</accession>
<evidence type="ECO:0000256" key="5">
    <source>
        <dbReference type="SAM" id="Phobius"/>
    </source>
</evidence>
<dbReference type="PROSITE" id="PS50929">
    <property type="entry name" value="ABC_TM1F"/>
    <property type="match status" value="1"/>
</dbReference>
<dbReference type="Pfam" id="PF00664">
    <property type="entry name" value="ABC_membrane"/>
    <property type="match status" value="1"/>
</dbReference>
<organism evidence="8 9">
    <name type="scientific">Cutibacterium avidum</name>
    <dbReference type="NCBI Taxonomy" id="33010"/>
    <lineage>
        <taxon>Bacteria</taxon>
        <taxon>Bacillati</taxon>
        <taxon>Actinomycetota</taxon>
        <taxon>Actinomycetes</taxon>
        <taxon>Propionibacteriales</taxon>
        <taxon>Propionibacteriaceae</taxon>
        <taxon>Cutibacterium</taxon>
    </lineage>
</organism>
<protein>
    <submittedName>
        <fullName evidence="8">ABC transporter</fullName>
    </submittedName>
</protein>
<evidence type="ECO:0000256" key="3">
    <source>
        <dbReference type="ARBA" id="ARBA00022989"/>
    </source>
</evidence>
<dbReference type="SUPFAM" id="SSF90123">
    <property type="entry name" value="ABC transporter transmembrane region"/>
    <property type="match status" value="1"/>
</dbReference>
<dbReference type="InterPro" id="IPR011527">
    <property type="entry name" value="ABC1_TM_dom"/>
</dbReference>
<evidence type="ECO:0000313" key="9">
    <source>
        <dbReference type="Proteomes" id="UP000259211"/>
    </source>
</evidence>
<keyword evidence="3 5" id="KW-1133">Transmembrane helix</keyword>
<dbReference type="PROSITE" id="PS00211">
    <property type="entry name" value="ABC_TRANSPORTER_1"/>
    <property type="match status" value="1"/>
</dbReference>
<proteinExistence type="predicted"/>
<dbReference type="AlphaFoldDB" id="A0A3E2DNA6"/>
<reference evidence="8 9" key="1">
    <citation type="submission" date="2017-07" db="EMBL/GenBank/DDBJ databases">
        <authorList>
            <person name="Sun Z.S."/>
            <person name="Albrecht U."/>
            <person name="Echele G."/>
            <person name="Lee C.C."/>
        </authorList>
    </citation>
    <scope>NUCLEOTIDE SEQUENCE [LARGE SCALE GENOMIC DNA]</scope>
    <source>
        <strain evidence="8 9">P16-029</strain>
    </source>
</reference>
<evidence type="ECO:0000313" key="8">
    <source>
        <dbReference type="EMBL" id="RFT46872.1"/>
    </source>
</evidence>
<dbReference type="InterPro" id="IPR027417">
    <property type="entry name" value="P-loop_NTPase"/>
</dbReference>
<dbReference type="PANTHER" id="PTHR24221">
    <property type="entry name" value="ATP-BINDING CASSETTE SUB-FAMILY B"/>
    <property type="match status" value="1"/>
</dbReference>
<dbReference type="GO" id="GO:0016887">
    <property type="term" value="F:ATP hydrolysis activity"/>
    <property type="evidence" value="ECO:0007669"/>
    <property type="project" value="InterPro"/>
</dbReference>
<evidence type="ECO:0000256" key="2">
    <source>
        <dbReference type="ARBA" id="ARBA00022692"/>
    </source>
</evidence>
<feature type="transmembrane region" description="Helical" evidence="5">
    <location>
        <begin position="166"/>
        <end position="186"/>
    </location>
</feature>
<sequence>MIRTPRRHWQPRLSWLPHIPRQTPPPIDVPLIGLDEVHDGRAVVRQMSHDGKRWLLPGSIASAFVSLVNIGMPMALGGAIDDGVVAANGAALVGWLTLVALAYVVRAVAQTVRMQTNVGAGLAEHDLRVQALDRITAPGGIGGTSRLPGDLLAVVVTDVRAVSRAFIALTSIPGNTVTLLGSLVAMALINGWLALATVCIVPLLILLSVKGVAPVKRSTRRERRAEAAVAGSAADLTSGLRVIQGLSAEHRATERFRVASREGLAAALRNRQIKGVYTGTINASVGVFITALTVLAGWLTLKGHISVGQLVTVVGLAQTLGPPLRALGVDTATILSSANASGDRFCELRDSPAAWPVHPDDGARTTPGDGPVWLRVPVEEPDFCLDVPAGTHLGIVAPQRVCDAMADAIDHGPKTLLNGVPASRLNPSQRRRLVLVAPRTPELFDDTARANIVLNRQTTVAKLDAVVDAAALDTVAKALPRGLETEVGEGGRQVSGGQRQRLALARALLHSPDGLVLIDPTTSIDAVTTATIAERLQELRRGRTTVIATASPALLDCMDEVVMLDDDGHEVARAPHRELLTREDYRGMLS</sequence>
<dbReference type="SUPFAM" id="SSF52540">
    <property type="entry name" value="P-loop containing nucleoside triphosphate hydrolases"/>
    <property type="match status" value="1"/>
</dbReference>
<dbReference type="GO" id="GO:0005886">
    <property type="term" value="C:plasma membrane"/>
    <property type="evidence" value="ECO:0007669"/>
    <property type="project" value="UniProtKB-SubCell"/>
</dbReference>
<feature type="transmembrane region" description="Helical" evidence="5">
    <location>
        <begin position="84"/>
        <end position="105"/>
    </location>
</feature>
<dbReference type="GO" id="GO:0140359">
    <property type="term" value="F:ABC-type transporter activity"/>
    <property type="evidence" value="ECO:0007669"/>
    <property type="project" value="InterPro"/>
</dbReference>
<dbReference type="PROSITE" id="PS50893">
    <property type="entry name" value="ABC_TRANSPORTER_2"/>
    <property type="match status" value="1"/>
</dbReference>
<dbReference type="CDD" id="cd07346">
    <property type="entry name" value="ABC_6TM_exporters"/>
    <property type="match status" value="1"/>
</dbReference>
<dbReference type="GO" id="GO:0034040">
    <property type="term" value="F:ATPase-coupled lipid transmembrane transporter activity"/>
    <property type="evidence" value="ECO:0007669"/>
    <property type="project" value="TreeGrafter"/>
</dbReference>
<feature type="transmembrane region" description="Helical" evidence="5">
    <location>
        <begin position="276"/>
        <end position="299"/>
    </location>
</feature>
<keyword evidence="4 5" id="KW-0472">Membrane</keyword>
<dbReference type="PANTHER" id="PTHR24221:SF654">
    <property type="entry name" value="ATP-BINDING CASSETTE SUB-FAMILY B MEMBER 6"/>
    <property type="match status" value="1"/>
</dbReference>
<dbReference type="Gene3D" id="3.40.50.300">
    <property type="entry name" value="P-loop containing nucleotide triphosphate hydrolases"/>
    <property type="match status" value="1"/>
</dbReference>
<dbReference type="EMBL" id="NOWI01000001">
    <property type="protein sequence ID" value="RFT46872.1"/>
    <property type="molecule type" value="Genomic_DNA"/>
</dbReference>
<evidence type="ECO:0000259" key="6">
    <source>
        <dbReference type="PROSITE" id="PS50893"/>
    </source>
</evidence>
<evidence type="ECO:0000259" key="7">
    <source>
        <dbReference type="PROSITE" id="PS50929"/>
    </source>
</evidence>
<evidence type="ECO:0000256" key="1">
    <source>
        <dbReference type="ARBA" id="ARBA00004651"/>
    </source>
</evidence>
<dbReference type="InterPro" id="IPR036640">
    <property type="entry name" value="ABC1_TM_sf"/>
</dbReference>
<feature type="transmembrane region" description="Helical" evidence="5">
    <location>
        <begin position="54"/>
        <end position="72"/>
    </location>
</feature>
<comment type="caution">
    <text evidence="8">The sequence shown here is derived from an EMBL/GenBank/DDBJ whole genome shotgun (WGS) entry which is preliminary data.</text>
</comment>
<evidence type="ECO:0000256" key="4">
    <source>
        <dbReference type="ARBA" id="ARBA00023136"/>
    </source>
</evidence>
<dbReference type="InterPro" id="IPR003439">
    <property type="entry name" value="ABC_transporter-like_ATP-bd"/>
</dbReference>
<comment type="subcellular location">
    <subcellularLocation>
        <location evidence="1">Cell membrane</location>
        <topology evidence="1">Multi-pass membrane protein</topology>
    </subcellularLocation>
</comment>
<dbReference type="GO" id="GO:0005524">
    <property type="term" value="F:ATP binding"/>
    <property type="evidence" value="ECO:0007669"/>
    <property type="project" value="InterPro"/>
</dbReference>
<dbReference type="InterPro" id="IPR017871">
    <property type="entry name" value="ABC_transporter-like_CS"/>
</dbReference>